<sequence length="87" mass="10194">MPMNFGFGWVWIFPVAGMALMAFFGWTVLNRVFRTENHVSPKTPTLDETQDPLTVARERYAQGLISKQEFDQLTEDLIRTEKPNRRF</sequence>
<feature type="transmembrane region" description="Helical" evidence="1">
    <location>
        <begin position="6"/>
        <end position="29"/>
    </location>
</feature>
<dbReference type="Proteomes" id="UP000242972">
    <property type="component" value="Unassembled WGS sequence"/>
</dbReference>
<name>A0A2T2XEJ3_9FIRM</name>
<dbReference type="EMBL" id="PXYW01000029">
    <property type="protein sequence ID" value="PSR32933.1"/>
    <property type="molecule type" value="Genomic_DNA"/>
</dbReference>
<keyword evidence="1" id="KW-0472">Membrane</keyword>
<dbReference type="AlphaFoldDB" id="A0A2T2XEJ3"/>
<evidence type="ECO:0000313" key="2">
    <source>
        <dbReference type="EMBL" id="PSR32933.1"/>
    </source>
</evidence>
<proteinExistence type="predicted"/>
<reference evidence="2 3" key="1">
    <citation type="journal article" date="2014" name="BMC Genomics">
        <title>Comparison of environmental and isolate Sulfobacillus genomes reveals diverse carbon, sulfur, nitrogen, and hydrogen metabolisms.</title>
        <authorList>
            <person name="Justice N.B."/>
            <person name="Norman A."/>
            <person name="Brown C.T."/>
            <person name="Singh A."/>
            <person name="Thomas B.C."/>
            <person name="Banfield J.F."/>
        </authorList>
    </citation>
    <scope>NUCLEOTIDE SEQUENCE [LARGE SCALE GENOMIC DNA]</scope>
    <source>
        <strain evidence="2">AMDSBA4</strain>
    </source>
</reference>
<comment type="caution">
    <text evidence="2">The sequence shown here is derived from an EMBL/GenBank/DDBJ whole genome shotgun (WGS) entry which is preliminary data.</text>
</comment>
<evidence type="ECO:0008006" key="4">
    <source>
        <dbReference type="Google" id="ProtNLM"/>
    </source>
</evidence>
<keyword evidence="1" id="KW-0812">Transmembrane</keyword>
<protein>
    <recommendedName>
        <fullName evidence="4">SHOCT domain-containing protein</fullName>
    </recommendedName>
</protein>
<evidence type="ECO:0000256" key="1">
    <source>
        <dbReference type="SAM" id="Phobius"/>
    </source>
</evidence>
<keyword evidence="1" id="KW-1133">Transmembrane helix</keyword>
<gene>
    <name evidence="2" type="ORF">C7B46_11785</name>
</gene>
<evidence type="ECO:0000313" key="3">
    <source>
        <dbReference type="Proteomes" id="UP000242972"/>
    </source>
</evidence>
<organism evidence="2 3">
    <name type="scientific">Sulfobacillus benefaciens</name>
    <dbReference type="NCBI Taxonomy" id="453960"/>
    <lineage>
        <taxon>Bacteria</taxon>
        <taxon>Bacillati</taxon>
        <taxon>Bacillota</taxon>
        <taxon>Clostridia</taxon>
        <taxon>Eubacteriales</taxon>
        <taxon>Clostridiales Family XVII. Incertae Sedis</taxon>
        <taxon>Sulfobacillus</taxon>
    </lineage>
</organism>
<accession>A0A2T2XEJ3</accession>